<dbReference type="SUPFAM" id="SSF51735">
    <property type="entry name" value="NAD(P)-binding Rossmann-fold domains"/>
    <property type="match status" value="1"/>
</dbReference>
<keyword evidence="4" id="KW-1133">Transmembrane helix</keyword>
<dbReference type="PROSITE" id="PS00061">
    <property type="entry name" value="ADH_SHORT"/>
    <property type="match status" value="1"/>
</dbReference>
<comment type="similarity">
    <text evidence="1 3">Belongs to the short-chain dehydrogenases/reductases (SDR) family.</text>
</comment>
<sequence>MRKHRNRTGVPTVVITGASSGIGQATAEAFARKGARLVLVARDADAIEAVAQDCRDLGAESMAIAADITDAVAVAEVAQRAADFGGGIDVWVSNVGAGAVGAFHEVPLEAHEQVVRTNLIGHMNDAHAVLPFFLRQRRGVFVNMISLGGFAAAPYAAAYSASKFGLRGLGEALRGELHHEPDIHVCDIYPSFVDTPGISHGANYTGRELSAPPPVLDARRVADAIVDLAERPRPTTMLGAPTTLIRLAHAVSPELTTRAMALFLESYFRRAPRTAVAPGNLFRPARQPGGIDGGLRSPAQRSGLAGLAVGAAAIGILAVALKGRR</sequence>
<keyword evidence="2" id="KW-0560">Oxidoreductase</keyword>
<evidence type="ECO:0000256" key="2">
    <source>
        <dbReference type="ARBA" id="ARBA00023002"/>
    </source>
</evidence>
<evidence type="ECO:0000256" key="1">
    <source>
        <dbReference type="ARBA" id="ARBA00006484"/>
    </source>
</evidence>
<dbReference type="PRINTS" id="PR00080">
    <property type="entry name" value="SDRFAMILY"/>
</dbReference>
<protein>
    <submittedName>
        <fullName evidence="5">SDR family oxidoreductase</fullName>
    </submittedName>
</protein>
<dbReference type="Proteomes" id="UP001595557">
    <property type="component" value="Unassembled WGS sequence"/>
</dbReference>
<dbReference type="InterPro" id="IPR002347">
    <property type="entry name" value="SDR_fam"/>
</dbReference>
<dbReference type="EMBL" id="JBHRTE010000049">
    <property type="protein sequence ID" value="MFC3168853.1"/>
    <property type="molecule type" value="Genomic_DNA"/>
</dbReference>
<dbReference type="PANTHER" id="PTHR44196">
    <property type="entry name" value="DEHYDROGENASE/REDUCTASE SDR FAMILY MEMBER 7B"/>
    <property type="match status" value="1"/>
</dbReference>
<keyword evidence="4" id="KW-0472">Membrane</keyword>
<evidence type="ECO:0000313" key="5">
    <source>
        <dbReference type="EMBL" id="MFC3168853.1"/>
    </source>
</evidence>
<name>A0ABV7IE72_9RHOB</name>
<reference evidence="6" key="1">
    <citation type="journal article" date="2019" name="Int. J. Syst. Evol. Microbiol.">
        <title>The Global Catalogue of Microorganisms (GCM) 10K type strain sequencing project: providing services to taxonomists for standard genome sequencing and annotation.</title>
        <authorList>
            <consortium name="The Broad Institute Genomics Platform"/>
            <consortium name="The Broad Institute Genome Sequencing Center for Infectious Disease"/>
            <person name="Wu L."/>
            <person name="Ma J."/>
        </authorList>
    </citation>
    <scope>NUCLEOTIDE SEQUENCE [LARGE SCALE GENOMIC DNA]</scope>
    <source>
        <strain evidence="6">KCTC 52239</strain>
    </source>
</reference>
<keyword evidence="4" id="KW-0812">Transmembrane</keyword>
<accession>A0ABV7IE72</accession>
<dbReference type="NCBIfam" id="NF004792">
    <property type="entry name" value="PRK06139.1"/>
    <property type="match status" value="1"/>
</dbReference>
<comment type="caution">
    <text evidence="5">The sequence shown here is derived from an EMBL/GenBank/DDBJ whole genome shotgun (WGS) entry which is preliminary data.</text>
</comment>
<dbReference type="InterPro" id="IPR020904">
    <property type="entry name" value="Sc_DH/Rdtase_CS"/>
</dbReference>
<dbReference type="Pfam" id="PF00106">
    <property type="entry name" value="adh_short"/>
    <property type="match status" value="1"/>
</dbReference>
<evidence type="ECO:0000256" key="4">
    <source>
        <dbReference type="SAM" id="Phobius"/>
    </source>
</evidence>
<dbReference type="PANTHER" id="PTHR44196:SF1">
    <property type="entry name" value="DEHYDROGENASE_REDUCTASE SDR FAMILY MEMBER 7B"/>
    <property type="match status" value="1"/>
</dbReference>
<proteinExistence type="inferred from homology"/>
<keyword evidence="6" id="KW-1185">Reference proteome</keyword>
<organism evidence="5 6">
    <name type="scientific">Paracoccus fontiphilus</name>
    <dbReference type="NCBI Taxonomy" id="1815556"/>
    <lineage>
        <taxon>Bacteria</taxon>
        <taxon>Pseudomonadati</taxon>
        <taxon>Pseudomonadota</taxon>
        <taxon>Alphaproteobacteria</taxon>
        <taxon>Rhodobacterales</taxon>
        <taxon>Paracoccaceae</taxon>
        <taxon>Paracoccus</taxon>
    </lineage>
</organism>
<evidence type="ECO:0000313" key="6">
    <source>
        <dbReference type="Proteomes" id="UP001595557"/>
    </source>
</evidence>
<dbReference type="InterPro" id="IPR036291">
    <property type="entry name" value="NAD(P)-bd_dom_sf"/>
</dbReference>
<gene>
    <name evidence="5" type="ORF">ACFOD7_12420</name>
</gene>
<dbReference type="Gene3D" id="3.40.50.720">
    <property type="entry name" value="NAD(P)-binding Rossmann-like Domain"/>
    <property type="match status" value="1"/>
</dbReference>
<dbReference type="PRINTS" id="PR00081">
    <property type="entry name" value="GDHRDH"/>
</dbReference>
<evidence type="ECO:0000256" key="3">
    <source>
        <dbReference type="RuleBase" id="RU000363"/>
    </source>
</evidence>
<dbReference type="RefSeq" id="WP_207464270.1">
    <property type="nucleotide sequence ID" value="NZ_JAFNAW010000001.1"/>
</dbReference>
<feature type="transmembrane region" description="Helical" evidence="4">
    <location>
        <begin position="303"/>
        <end position="321"/>
    </location>
</feature>